<reference evidence="1" key="1">
    <citation type="submission" date="2019-08" db="EMBL/GenBank/DDBJ databases">
        <authorList>
            <person name="Kucharzyk K."/>
            <person name="Murdoch R.W."/>
            <person name="Higgins S."/>
            <person name="Loffler F."/>
        </authorList>
    </citation>
    <scope>NUCLEOTIDE SEQUENCE</scope>
</reference>
<dbReference type="EMBL" id="VSSQ01140761">
    <property type="protein sequence ID" value="MPN62572.1"/>
    <property type="molecule type" value="Genomic_DNA"/>
</dbReference>
<accession>A0A645JH71</accession>
<dbReference type="AlphaFoldDB" id="A0A645JH71"/>
<name>A0A645JH71_9ZZZZ</name>
<organism evidence="1">
    <name type="scientific">bioreactor metagenome</name>
    <dbReference type="NCBI Taxonomy" id="1076179"/>
    <lineage>
        <taxon>unclassified sequences</taxon>
        <taxon>metagenomes</taxon>
        <taxon>ecological metagenomes</taxon>
    </lineage>
</organism>
<comment type="caution">
    <text evidence="1">The sequence shown here is derived from an EMBL/GenBank/DDBJ whole genome shotgun (WGS) entry which is preliminary data.</text>
</comment>
<gene>
    <name evidence="1" type="ORF">SDC9_210321</name>
</gene>
<protein>
    <submittedName>
        <fullName evidence="1">Uncharacterized protein</fullName>
    </submittedName>
</protein>
<proteinExistence type="predicted"/>
<evidence type="ECO:0000313" key="1">
    <source>
        <dbReference type="EMBL" id="MPN62572.1"/>
    </source>
</evidence>
<sequence length="81" mass="9258">MSQISNGLNIFNAAKEVGSLQDNCSYILIHFALKRFNIQRAICITNFSNPIIPVFGISRKHGAIMWMYCFSHQEFFTPIDS</sequence>